<proteinExistence type="predicted"/>
<dbReference type="AlphaFoldDB" id="A0AAD6G3A0"/>
<gene>
    <name evidence="1" type="ORF">N7458_004804</name>
</gene>
<dbReference type="Proteomes" id="UP001213681">
    <property type="component" value="Unassembled WGS sequence"/>
</dbReference>
<keyword evidence="2" id="KW-1185">Reference proteome</keyword>
<reference evidence="1" key="1">
    <citation type="submission" date="2022-12" db="EMBL/GenBank/DDBJ databases">
        <authorList>
            <person name="Petersen C."/>
        </authorList>
    </citation>
    <scope>NUCLEOTIDE SEQUENCE</scope>
    <source>
        <strain evidence="1">IBT 16125</strain>
    </source>
</reference>
<name>A0AAD6G3A0_9EURO</name>
<accession>A0AAD6G3A0</accession>
<dbReference type="EMBL" id="JAPVEA010000005">
    <property type="protein sequence ID" value="KAJ5453848.1"/>
    <property type="molecule type" value="Genomic_DNA"/>
</dbReference>
<evidence type="ECO:0000313" key="1">
    <source>
        <dbReference type="EMBL" id="KAJ5453848.1"/>
    </source>
</evidence>
<organism evidence="1 2">
    <name type="scientific">Penicillium daleae</name>
    <dbReference type="NCBI Taxonomy" id="63821"/>
    <lineage>
        <taxon>Eukaryota</taxon>
        <taxon>Fungi</taxon>
        <taxon>Dikarya</taxon>
        <taxon>Ascomycota</taxon>
        <taxon>Pezizomycotina</taxon>
        <taxon>Eurotiomycetes</taxon>
        <taxon>Eurotiomycetidae</taxon>
        <taxon>Eurotiales</taxon>
        <taxon>Aspergillaceae</taxon>
        <taxon>Penicillium</taxon>
    </lineage>
</organism>
<reference evidence="1" key="2">
    <citation type="journal article" date="2023" name="IMA Fungus">
        <title>Comparative genomic study of the Penicillium genus elucidates a diverse pangenome and 15 lateral gene transfer events.</title>
        <authorList>
            <person name="Petersen C."/>
            <person name="Sorensen T."/>
            <person name="Nielsen M.R."/>
            <person name="Sondergaard T.E."/>
            <person name="Sorensen J.L."/>
            <person name="Fitzpatrick D.A."/>
            <person name="Frisvad J.C."/>
            <person name="Nielsen K.L."/>
        </authorList>
    </citation>
    <scope>NUCLEOTIDE SEQUENCE</scope>
    <source>
        <strain evidence="1">IBT 16125</strain>
    </source>
</reference>
<dbReference type="RefSeq" id="XP_056766804.1">
    <property type="nucleotide sequence ID" value="XM_056908186.1"/>
</dbReference>
<comment type="caution">
    <text evidence="1">The sequence shown here is derived from an EMBL/GenBank/DDBJ whole genome shotgun (WGS) entry which is preliminary data.</text>
</comment>
<sequence length="105" mass="11246">MDSIAVKEWFAGYNESSEYRKLGIGALMGDVVDRMVSTAVDGGWRSESSASGSGAPRNNVDAGIMLEEFSNLPVSAKKRGVFSSLLGGSKSHLSHQLYPRPLVPE</sequence>
<protein>
    <submittedName>
        <fullName evidence="1">Uncharacterized protein</fullName>
    </submittedName>
</protein>
<evidence type="ECO:0000313" key="2">
    <source>
        <dbReference type="Proteomes" id="UP001213681"/>
    </source>
</evidence>
<dbReference type="GeneID" id="81598429"/>